<reference evidence="1 2" key="2">
    <citation type="journal article" date="2013" name="PLoS ONE">
        <title>INDIGO - INtegrated Data Warehouse of MIcrobial GenOmes with Examples from the Red Sea Extremophiles.</title>
        <authorList>
            <person name="Alam I."/>
            <person name="Antunes A."/>
            <person name="Kamau A.A."/>
            <person name="Ba Alawi W."/>
            <person name="Kalkatawi M."/>
            <person name="Stingl U."/>
            <person name="Bajic V.B."/>
        </authorList>
    </citation>
    <scope>NUCLEOTIDE SEQUENCE [LARGE SCALE GENOMIC DNA]</scope>
    <source>
        <strain evidence="1 2">SARL4B</strain>
    </source>
</reference>
<sequence>MENQTLATFSKQTMQGKWVWEIHEELDQEEVVTGMQDGEPQITTTTVYQGRVSSPFTQGQGDNDWEHGTFTADELREYGVQQEGGEEDFEL</sequence>
<evidence type="ECO:0000313" key="2">
    <source>
        <dbReference type="Proteomes" id="UP000003861"/>
    </source>
</evidence>
<accession>F7PMJ1</accession>
<organism evidence="1 2">
    <name type="scientific">Halorhabdus tiamatea SARL4B</name>
    <dbReference type="NCBI Taxonomy" id="1033806"/>
    <lineage>
        <taxon>Archaea</taxon>
        <taxon>Methanobacteriati</taxon>
        <taxon>Methanobacteriota</taxon>
        <taxon>Stenosarchaea group</taxon>
        <taxon>Halobacteria</taxon>
        <taxon>Halobacteriales</taxon>
        <taxon>Haloarculaceae</taxon>
        <taxon>Halorhabdus</taxon>
    </lineage>
</organism>
<dbReference type="RefSeq" id="WP_008527018.1">
    <property type="nucleotide sequence ID" value="NZ_AFNT02000003.1"/>
</dbReference>
<evidence type="ECO:0000313" key="1">
    <source>
        <dbReference type="EMBL" id="ERJ07450.1"/>
    </source>
</evidence>
<gene>
    <name evidence="1" type="ORF">HLRTI_000492</name>
</gene>
<reference evidence="1 2" key="1">
    <citation type="journal article" date="2011" name="J. Bacteriol.">
        <title>Genome sequence of Halorhabdus tiamatea, the first archaeon isolated from a deep-sea anoxic brine lake.</title>
        <authorList>
            <person name="Antunes A."/>
            <person name="Alam I."/>
            <person name="Bajic V.B."/>
            <person name="Stingl U."/>
        </authorList>
    </citation>
    <scope>NUCLEOTIDE SEQUENCE [LARGE SCALE GENOMIC DNA]</scope>
    <source>
        <strain evidence="1 2">SARL4B</strain>
    </source>
</reference>
<proteinExistence type="predicted"/>
<dbReference type="EMBL" id="AFNT02000003">
    <property type="protein sequence ID" value="ERJ07450.1"/>
    <property type="molecule type" value="Genomic_DNA"/>
</dbReference>
<comment type="caution">
    <text evidence="1">The sequence shown here is derived from an EMBL/GenBank/DDBJ whole genome shotgun (WGS) entry which is preliminary data.</text>
</comment>
<name>F7PMJ1_9EURY</name>
<protein>
    <submittedName>
        <fullName evidence="1">Uncharacterized protein</fullName>
    </submittedName>
</protein>
<dbReference type="AlphaFoldDB" id="F7PMJ1"/>
<dbReference type="Proteomes" id="UP000003861">
    <property type="component" value="Unassembled WGS sequence"/>
</dbReference>